<accession>A0A4V3FG12</accession>
<keyword evidence="3" id="KW-1185">Reference proteome</keyword>
<keyword evidence="1" id="KW-0175">Coiled coil</keyword>
<feature type="coiled-coil region" evidence="1">
    <location>
        <begin position="132"/>
        <end position="177"/>
    </location>
</feature>
<sequence length="181" mass="20349">MKAFLFFLLSLIVLGLCGICIVQWKREFVLNERIEELTAQLIAENELRIQAEEKGLRLEQEIARITTLRAETESALLDATEQVQLLTVDQTSRGYSIGIWMNDARTAKAELAAYKQLAGKGTDALKDRNSEVSAQNTAIEKANDTIKQLASERDSAITKLNTQVREYNALVEKYNKLAKSQ</sequence>
<dbReference type="EMBL" id="SOCA01000002">
    <property type="protein sequence ID" value="TDU72863.1"/>
    <property type="molecule type" value="Genomic_DNA"/>
</dbReference>
<protein>
    <submittedName>
        <fullName evidence="2">Uncharacterized protein</fullName>
    </submittedName>
</protein>
<dbReference type="Proteomes" id="UP000295662">
    <property type="component" value="Unassembled WGS sequence"/>
</dbReference>
<organism evidence="2 3">
    <name type="scientific">Prosthecobacter fusiformis</name>
    <dbReference type="NCBI Taxonomy" id="48464"/>
    <lineage>
        <taxon>Bacteria</taxon>
        <taxon>Pseudomonadati</taxon>
        <taxon>Verrucomicrobiota</taxon>
        <taxon>Verrucomicrobiia</taxon>
        <taxon>Verrucomicrobiales</taxon>
        <taxon>Verrucomicrobiaceae</taxon>
        <taxon>Prosthecobacter</taxon>
    </lineage>
</organism>
<comment type="caution">
    <text evidence="2">The sequence shown here is derived from an EMBL/GenBank/DDBJ whole genome shotgun (WGS) entry which is preliminary data.</text>
</comment>
<gene>
    <name evidence="2" type="ORF">EI77_01329</name>
</gene>
<evidence type="ECO:0000256" key="1">
    <source>
        <dbReference type="SAM" id="Coils"/>
    </source>
</evidence>
<evidence type="ECO:0000313" key="2">
    <source>
        <dbReference type="EMBL" id="TDU72863.1"/>
    </source>
</evidence>
<dbReference type="OrthoDB" id="191007at2"/>
<proteinExistence type="predicted"/>
<evidence type="ECO:0000313" key="3">
    <source>
        <dbReference type="Proteomes" id="UP000295662"/>
    </source>
</evidence>
<reference evidence="2 3" key="1">
    <citation type="submission" date="2019-03" db="EMBL/GenBank/DDBJ databases">
        <title>Genomic Encyclopedia of Archaeal and Bacterial Type Strains, Phase II (KMG-II): from individual species to whole genera.</title>
        <authorList>
            <person name="Goeker M."/>
        </authorList>
    </citation>
    <scope>NUCLEOTIDE SEQUENCE [LARGE SCALE GENOMIC DNA]</scope>
    <source>
        <strain evidence="2 3">ATCC 25309</strain>
    </source>
</reference>
<name>A0A4V3FG12_9BACT</name>
<dbReference type="AlphaFoldDB" id="A0A4V3FG12"/>
<dbReference type="RefSeq" id="WP_133793978.1">
    <property type="nucleotide sequence ID" value="NZ_SOCA01000002.1"/>
</dbReference>